<dbReference type="PROSITE" id="PS51098">
    <property type="entry name" value="PTS_EIIB_TYPE_1"/>
    <property type="match status" value="1"/>
</dbReference>
<dbReference type="InterPro" id="IPR050558">
    <property type="entry name" value="PTS_Sugar-Specific_Components"/>
</dbReference>
<dbReference type="InterPro" id="IPR018113">
    <property type="entry name" value="PTrfase_EIIB_Cys"/>
</dbReference>
<dbReference type="PROSITE" id="PS51093">
    <property type="entry name" value="PTS_EIIA_TYPE_1"/>
    <property type="match status" value="1"/>
</dbReference>
<keyword evidence="10 13" id="KW-0472">Membrane</keyword>
<feature type="active site" description="Phosphocysteine intermediate; for EIIB activity" evidence="11">
    <location>
        <position position="28"/>
    </location>
</feature>
<proteinExistence type="predicted"/>
<feature type="transmembrane region" description="Helical" evidence="13">
    <location>
        <begin position="437"/>
        <end position="460"/>
    </location>
</feature>
<keyword evidence="8" id="KW-0418">Kinase</keyword>
<dbReference type="Proteomes" id="UP000028504">
    <property type="component" value="Chromosome"/>
</dbReference>
<keyword evidence="9 13" id="KW-1133">Transmembrane helix</keyword>
<keyword evidence="3" id="KW-1003">Cell membrane</keyword>
<feature type="transmembrane region" description="Helical" evidence="13">
    <location>
        <begin position="145"/>
        <end position="165"/>
    </location>
</feature>
<evidence type="ECO:0000313" key="17">
    <source>
        <dbReference type="EMBL" id="AIG64219.1"/>
    </source>
</evidence>
<evidence type="ECO:0000256" key="4">
    <source>
        <dbReference type="ARBA" id="ARBA00022597"/>
    </source>
</evidence>
<feature type="transmembrane region" description="Helical" evidence="13">
    <location>
        <begin position="260"/>
        <end position="277"/>
    </location>
</feature>
<accession>A0ABM5QMY1</accession>
<evidence type="ECO:0000256" key="11">
    <source>
        <dbReference type="PROSITE-ProRule" id="PRU00421"/>
    </source>
</evidence>
<dbReference type="Pfam" id="PF00367">
    <property type="entry name" value="PTS_EIIB"/>
    <property type="match status" value="1"/>
</dbReference>
<dbReference type="PROSITE" id="PS00371">
    <property type="entry name" value="PTS_EIIA_TYPE_1_HIS"/>
    <property type="match status" value="1"/>
</dbReference>
<dbReference type="InterPro" id="IPR001127">
    <property type="entry name" value="PTS_EIIA_1_perm"/>
</dbReference>
<dbReference type="EMBL" id="CP008944">
    <property type="protein sequence ID" value="AIG64219.1"/>
    <property type="molecule type" value="Genomic_DNA"/>
</dbReference>
<evidence type="ECO:0000259" key="15">
    <source>
        <dbReference type="PROSITE" id="PS51098"/>
    </source>
</evidence>
<dbReference type="PANTHER" id="PTHR30175">
    <property type="entry name" value="PHOSPHOTRANSFERASE SYSTEM TRANSPORT PROTEIN"/>
    <property type="match status" value="1"/>
</dbReference>
<comment type="subcellular location">
    <subcellularLocation>
        <location evidence="1">Cell membrane</location>
        <topology evidence="1">Multi-pass membrane protein</topology>
    </subcellularLocation>
</comment>
<dbReference type="RefSeq" id="WP_038605662.1">
    <property type="nucleotide sequence ID" value="NZ_CP008944.1"/>
</dbReference>
<keyword evidence="18" id="KW-1185">Reference proteome</keyword>
<keyword evidence="4" id="KW-0762">Sugar transport</keyword>
<evidence type="ECO:0000256" key="1">
    <source>
        <dbReference type="ARBA" id="ARBA00004651"/>
    </source>
</evidence>
<organism evidence="17 18">
    <name type="scientific">Corynebacterium atypicum</name>
    <dbReference type="NCBI Taxonomy" id="191610"/>
    <lineage>
        <taxon>Bacteria</taxon>
        <taxon>Bacillati</taxon>
        <taxon>Actinomycetota</taxon>
        <taxon>Actinomycetes</taxon>
        <taxon>Mycobacteriales</taxon>
        <taxon>Corynebacteriaceae</taxon>
        <taxon>Corynebacterium</taxon>
    </lineage>
</organism>
<feature type="region of interest" description="Disordered" evidence="12">
    <location>
        <begin position="87"/>
        <end position="114"/>
    </location>
</feature>
<dbReference type="InterPro" id="IPR001996">
    <property type="entry name" value="PTS_IIB_1"/>
</dbReference>
<evidence type="ECO:0000256" key="8">
    <source>
        <dbReference type="ARBA" id="ARBA00022777"/>
    </source>
</evidence>
<feature type="transmembrane region" description="Helical" evidence="13">
    <location>
        <begin position="354"/>
        <end position="372"/>
    </location>
</feature>
<dbReference type="PANTHER" id="PTHR30175:SF1">
    <property type="entry name" value="PTS SYSTEM ARBUTIN-, CELLOBIOSE-, AND SALICIN-SPECIFIC EIIBC COMPONENT-RELATED"/>
    <property type="match status" value="1"/>
</dbReference>
<evidence type="ECO:0000256" key="9">
    <source>
        <dbReference type="ARBA" id="ARBA00022989"/>
    </source>
</evidence>
<dbReference type="Gene3D" id="3.30.1360.60">
    <property type="entry name" value="Glucose permease domain IIB"/>
    <property type="match status" value="1"/>
</dbReference>
<dbReference type="InterPro" id="IPR003352">
    <property type="entry name" value="PTS_EIIC"/>
</dbReference>
<reference evidence="17 18" key="1">
    <citation type="submission" date="2014-07" db="EMBL/GenBank/DDBJ databases">
        <title>Complete genome sequence of Corynebacterium atypicum DSM 44849: identifiction of the mycolic acid biosynthesis genes.</title>
        <authorList>
            <person name="Tippelt A."/>
            <person name="Mollmann S."/>
            <person name="Albersmeier A."/>
            <person name="Jaenicke S."/>
            <person name="Ruckert C."/>
            <person name="Tauch A."/>
        </authorList>
    </citation>
    <scope>NUCLEOTIDE SEQUENCE [LARGE SCALE GENOMIC DNA]</scope>
    <source>
        <strain evidence="17 18">R2070</strain>
    </source>
</reference>
<feature type="domain" description="PTS EIIC type-1" evidence="16">
    <location>
        <begin position="136"/>
        <end position="509"/>
    </location>
</feature>
<evidence type="ECO:0000256" key="13">
    <source>
        <dbReference type="SAM" id="Phobius"/>
    </source>
</evidence>
<keyword evidence="5" id="KW-0808">Transferase</keyword>
<dbReference type="SUPFAM" id="SSF55604">
    <property type="entry name" value="Glucose permease domain IIB"/>
    <property type="match status" value="1"/>
</dbReference>
<dbReference type="Pfam" id="PF00358">
    <property type="entry name" value="PTS_EIIA_1"/>
    <property type="match status" value="1"/>
</dbReference>
<keyword evidence="6" id="KW-0598">Phosphotransferase system</keyword>
<dbReference type="InterPro" id="IPR013013">
    <property type="entry name" value="PTS_EIIC_1"/>
</dbReference>
<feature type="transmembrane region" description="Helical" evidence="13">
    <location>
        <begin position="378"/>
        <end position="395"/>
    </location>
</feature>
<dbReference type="InterPro" id="IPR011055">
    <property type="entry name" value="Dup_hybrid_motif"/>
</dbReference>
<dbReference type="Gene3D" id="2.70.70.10">
    <property type="entry name" value="Glucose Permease (Domain IIA)"/>
    <property type="match status" value="1"/>
</dbReference>
<sequence>MDNMVAATSQHILRELGGPSNITSLTHCATRLRFQLEDVSLVDTDRIDEDPAVLGVVRQGASGVQVIMGGGVAEYYQAILREPGGEHLRDKSESSRASAQRAIPGVAGTPADADAGSEKKYGGIRAKFNGVDYAFEFLSDTFRPVLWALLGASLIITLLVLLDTFGIQDFRQELTEQPPEYQLAHVMWRSVFYFLPVMVGATAARKLGANEWVGAAIPAALFTPEFLGLKDVAREVPTAIEGQVNYVVDVFGLPMYIQDYGGQVFPPIFAAIILYFLEKGLKRVIPGAVHMVFVPFFSLLIMIPLTALLVGPFGVGLGNGIAHLLGWINGVSPFILAVIIPLLYPFLVPLGLHWPLNAIMIVNISTLGFDFIQGPMGTWNFACFGVITGVMILSWREGNTKMRQLSFGGMMAGLLGGISEPSLYGVLLRYRRSYYRLLPGCLVGGIITGFFNVKAYAFVFTSLLTVFAMDPLPGYVIGIAAAFFTSMALVLVFDYRTAEEKAQMRAQVEAERQAASDAEERRIDAASAASVASVSGSAASANAASAIGAAPEANLAPETDAASEIAAEPAPRSAAEASAENAEKDARAGSDTAQGLVAEGGGTAAKPTRITAPLDGKVVKLSDVPDPAFASTAVGKGVAIDPTGGVVVAPAAGEVMVAFPTGHAVGLKLDSGVQLLIHIGLDTVNMKGEGFKLKVVKGQRVTAGDELVSFDRATIEKAGYSALTPVLVTNRKRFGAIEVINKADAVARGDELLEIAPKKP</sequence>
<feature type="domain" description="PTS EIIA type-1" evidence="14">
    <location>
        <begin position="626"/>
        <end position="730"/>
    </location>
</feature>
<feature type="transmembrane region" description="Helical" evidence="13">
    <location>
        <begin position="327"/>
        <end position="347"/>
    </location>
</feature>
<feature type="domain" description="PTS EIIB type-1" evidence="15">
    <location>
        <begin position="6"/>
        <end position="89"/>
    </location>
</feature>
<evidence type="ECO:0000256" key="6">
    <source>
        <dbReference type="ARBA" id="ARBA00022683"/>
    </source>
</evidence>
<evidence type="ECO:0000256" key="10">
    <source>
        <dbReference type="ARBA" id="ARBA00023136"/>
    </source>
</evidence>
<dbReference type="PROSITE" id="PS01035">
    <property type="entry name" value="PTS_EIIB_TYPE_1_CYS"/>
    <property type="match status" value="1"/>
</dbReference>
<feature type="transmembrane region" description="Helical" evidence="13">
    <location>
        <begin position="289"/>
        <end position="315"/>
    </location>
</feature>
<keyword evidence="2" id="KW-0813">Transport</keyword>
<evidence type="ECO:0000256" key="12">
    <source>
        <dbReference type="SAM" id="MobiDB-lite"/>
    </source>
</evidence>
<evidence type="ECO:0000259" key="14">
    <source>
        <dbReference type="PROSITE" id="PS51093"/>
    </source>
</evidence>
<evidence type="ECO:0000256" key="2">
    <source>
        <dbReference type="ARBA" id="ARBA00022448"/>
    </source>
</evidence>
<dbReference type="Pfam" id="PF02378">
    <property type="entry name" value="PTS_EIIC"/>
    <property type="match status" value="1"/>
</dbReference>
<evidence type="ECO:0000256" key="7">
    <source>
        <dbReference type="ARBA" id="ARBA00022692"/>
    </source>
</evidence>
<evidence type="ECO:0000256" key="3">
    <source>
        <dbReference type="ARBA" id="ARBA00022475"/>
    </source>
</evidence>
<gene>
    <name evidence="17" type="ORF">CATYP_05855</name>
</gene>
<evidence type="ECO:0000313" key="18">
    <source>
        <dbReference type="Proteomes" id="UP000028504"/>
    </source>
</evidence>
<dbReference type="NCBIfam" id="TIGR00830">
    <property type="entry name" value="PTBA"/>
    <property type="match status" value="1"/>
</dbReference>
<dbReference type="SUPFAM" id="SSF51261">
    <property type="entry name" value="Duplicated hybrid motif"/>
    <property type="match status" value="1"/>
</dbReference>
<feature type="region of interest" description="Disordered" evidence="12">
    <location>
        <begin position="557"/>
        <end position="591"/>
    </location>
</feature>
<dbReference type="CDD" id="cd00212">
    <property type="entry name" value="PTS_IIB_glc"/>
    <property type="match status" value="1"/>
</dbReference>
<name>A0ABM5QMY1_9CORY</name>
<feature type="compositionally biased region" description="Low complexity" evidence="12">
    <location>
        <begin position="562"/>
        <end position="580"/>
    </location>
</feature>
<dbReference type="PROSITE" id="PS51103">
    <property type="entry name" value="PTS_EIIC_TYPE_1"/>
    <property type="match status" value="1"/>
</dbReference>
<protein>
    <submittedName>
        <fullName evidence="17">PTS mannose transporter subunit IIABC</fullName>
    </submittedName>
</protein>
<dbReference type="InterPro" id="IPR036878">
    <property type="entry name" value="Glu_permease_IIB"/>
</dbReference>
<feature type="transmembrane region" description="Helical" evidence="13">
    <location>
        <begin position="472"/>
        <end position="495"/>
    </location>
</feature>
<evidence type="ECO:0000256" key="5">
    <source>
        <dbReference type="ARBA" id="ARBA00022679"/>
    </source>
</evidence>
<keyword evidence="7 13" id="KW-0812">Transmembrane</keyword>
<evidence type="ECO:0000259" key="16">
    <source>
        <dbReference type="PROSITE" id="PS51103"/>
    </source>
</evidence>